<dbReference type="Proteomes" id="UP001597110">
    <property type="component" value="Unassembled WGS sequence"/>
</dbReference>
<evidence type="ECO:0000313" key="3">
    <source>
        <dbReference type="EMBL" id="MFD0724672.1"/>
    </source>
</evidence>
<gene>
    <name evidence="3" type="ORF">ACFQ0E_03570</name>
</gene>
<dbReference type="PROSITE" id="PS51257">
    <property type="entry name" value="PROKAR_LIPOPROTEIN"/>
    <property type="match status" value="1"/>
</dbReference>
<evidence type="ECO:0000256" key="1">
    <source>
        <dbReference type="SAM" id="MobiDB-lite"/>
    </source>
</evidence>
<keyword evidence="2" id="KW-0732">Signal</keyword>
<protein>
    <recommendedName>
        <fullName evidence="5">Lipoprotein</fullName>
    </recommendedName>
</protein>
<dbReference type="EMBL" id="JBHTIF010000001">
    <property type="protein sequence ID" value="MFD0724672.1"/>
    <property type="molecule type" value="Genomic_DNA"/>
</dbReference>
<feature type="chain" id="PRO_5045772008" description="Lipoprotein" evidence="2">
    <location>
        <begin position="30"/>
        <end position="322"/>
    </location>
</feature>
<comment type="caution">
    <text evidence="3">The sequence shown here is derived from an EMBL/GenBank/DDBJ whole genome shotgun (WGS) entry which is preliminary data.</text>
</comment>
<feature type="region of interest" description="Disordered" evidence="1">
    <location>
        <begin position="293"/>
        <end position="322"/>
    </location>
</feature>
<name>A0ABW2Y8I5_9GAMM</name>
<keyword evidence="4" id="KW-1185">Reference proteome</keyword>
<organism evidence="3 4">
    <name type="scientific">Lysobacter brunescens</name>
    <dbReference type="NCBI Taxonomy" id="262323"/>
    <lineage>
        <taxon>Bacteria</taxon>
        <taxon>Pseudomonadati</taxon>
        <taxon>Pseudomonadota</taxon>
        <taxon>Gammaproteobacteria</taxon>
        <taxon>Lysobacterales</taxon>
        <taxon>Lysobacteraceae</taxon>
        <taxon>Lysobacter</taxon>
    </lineage>
</organism>
<accession>A0ABW2Y8I5</accession>
<sequence>MPVAVRRRRPLALPALMAALLMAGLLGLAGCSEEAPPPGAASAPEQSVLVLAGRLRDNDLVGFARDAIPPGLHPAMAEAWRNGHTRWPLEELPFDHRIPGMLATLSEPGAEKRLQRDFDRQFANAHGEIRSAARSLGLFGVKYLESDRSLTPDERHHAVQLVAAFSAWGERARLGDPKRARATIARLGLAARRTHLTSEAAFREAGMDESLRRLGPMWAALKDTLRSYDLDLDESFGGMQATLVERDGDRAWVRMRYPLAGKTIDTTVAVERIDGHWYLSDFVRHARAAAAAQRPPAVVPGPATGPQSTTPPAATAPAPPPA</sequence>
<evidence type="ECO:0000313" key="4">
    <source>
        <dbReference type="Proteomes" id="UP001597110"/>
    </source>
</evidence>
<evidence type="ECO:0008006" key="5">
    <source>
        <dbReference type="Google" id="ProtNLM"/>
    </source>
</evidence>
<dbReference type="RefSeq" id="WP_386822323.1">
    <property type="nucleotide sequence ID" value="NZ_JBHTIF010000001.1"/>
</dbReference>
<proteinExistence type="predicted"/>
<evidence type="ECO:0000256" key="2">
    <source>
        <dbReference type="SAM" id="SignalP"/>
    </source>
</evidence>
<feature type="compositionally biased region" description="Low complexity" evidence="1">
    <location>
        <begin position="293"/>
        <end position="316"/>
    </location>
</feature>
<feature type="signal peptide" evidence="2">
    <location>
        <begin position="1"/>
        <end position="29"/>
    </location>
</feature>
<reference evidence="4" key="1">
    <citation type="journal article" date="2019" name="Int. J. Syst. Evol. Microbiol.">
        <title>The Global Catalogue of Microorganisms (GCM) 10K type strain sequencing project: providing services to taxonomists for standard genome sequencing and annotation.</title>
        <authorList>
            <consortium name="The Broad Institute Genomics Platform"/>
            <consortium name="The Broad Institute Genome Sequencing Center for Infectious Disease"/>
            <person name="Wu L."/>
            <person name="Ma J."/>
        </authorList>
    </citation>
    <scope>NUCLEOTIDE SEQUENCE [LARGE SCALE GENOMIC DNA]</scope>
    <source>
        <strain evidence="4">CCUG 55585</strain>
    </source>
</reference>